<proteinExistence type="predicted"/>
<name>A0A0M9WPQ4_RHORH</name>
<feature type="transmembrane region" description="Helical" evidence="1">
    <location>
        <begin position="86"/>
        <end position="108"/>
    </location>
</feature>
<gene>
    <name evidence="2" type="ORF">Z051_06840</name>
</gene>
<keyword evidence="1" id="KW-0812">Transmembrane</keyword>
<evidence type="ECO:0000256" key="1">
    <source>
        <dbReference type="SAM" id="Phobius"/>
    </source>
</evidence>
<organism evidence="2 3">
    <name type="scientific">Rhodococcus rhodochrous KG-21</name>
    <dbReference type="NCBI Taxonomy" id="1441923"/>
    <lineage>
        <taxon>Bacteria</taxon>
        <taxon>Bacillati</taxon>
        <taxon>Actinomycetota</taxon>
        <taxon>Actinomycetes</taxon>
        <taxon>Mycobacteriales</taxon>
        <taxon>Nocardiaceae</taxon>
        <taxon>Rhodococcus</taxon>
    </lineage>
</organism>
<reference evidence="2 3" key="1">
    <citation type="journal article" date="2015" name="Genome Announc.">
        <title>Draft Genome Sequence of Rhodococcus rhodochrous Strain KG-21, a Soil Isolate from Oil Fields of Krishna-Godavari Basin, India.</title>
        <authorList>
            <person name="Dawar C."/>
            <person name="Aggarwal R.K."/>
        </authorList>
    </citation>
    <scope>NUCLEOTIDE SEQUENCE [LARGE SCALE GENOMIC DNA]</scope>
    <source>
        <strain evidence="2 3">KG-21</strain>
    </source>
</reference>
<dbReference type="PATRIC" id="fig|1441923.3.peg.1504"/>
<evidence type="ECO:0008006" key="4">
    <source>
        <dbReference type="Google" id="ProtNLM"/>
    </source>
</evidence>
<evidence type="ECO:0000313" key="2">
    <source>
        <dbReference type="EMBL" id="KOS56960.1"/>
    </source>
</evidence>
<keyword evidence="1" id="KW-0472">Membrane</keyword>
<accession>A0A0M9WPQ4</accession>
<feature type="transmembrane region" description="Helical" evidence="1">
    <location>
        <begin position="339"/>
        <end position="359"/>
    </location>
</feature>
<protein>
    <recommendedName>
        <fullName evidence="4">Oligosaccharide repeat unit polymerase</fullName>
    </recommendedName>
</protein>
<comment type="caution">
    <text evidence="2">The sequence shown here is derived from an EMBL/GenBank/DDBJ whole genome shotgun (WGS) entry which is preliminary data.</text>
</comment>
<keyword evidence="1" id="KW-1133">Transmembrane helix</keyword>
<feature type="transmembrane region" description="Helical" evidence="1">
    <location>
        <begin position="128"/>
        <end position="150"/>
    </location>
</feature>
<dbReference type="AlphaFoldDB" id="A0A0M9WPQ4"/>
<feature type="transmembrane region" description="Helical" evidence="1">
    <location>
        <begin position="39"/>
        <end position="59"/>
    </location>
</feature>
<feature type="transmembrane region" description="Helical" evidence="1">
    <location>
        <begin position="183"/>
        <end position="201"/>
    </location>
</feature>
<evidence type="ECO:0000313" key="3">
    <source>
        <dbReference type="Proteomes" id="UP000037712"/>
    </source>
</evidence>
<dbReference type="EMBL" id="AZYO01000011">
    <property type="protein sequence ID" value="KOS56960.1"/>
    <property type="molecule type" value="Genomic_DNA"/>
</dbReference>
<feature type="transmembrane region" description="Helical" evidence="1">
    <location>
        <begin position="213"/>
        <end position="230"/>
    </location>
</feature>
<sequence>MNPLWGSSVFVALLVAAGSLFDAESYVLWGVPKYVTVDLTLTAAISGAGFLLGITLALLRRTPGRWQSVRIGPHTIRACSKLATSAFWLSLGGYGFWAVFALAQGASVDHVSAILDFREGSVGALKRVSAPVAGFTTLTQFAAIAVSLRYFLMRLGFRENRYEVYLILTFSVARAFFLGERLALIEVAVPMILLTVIVSGVRREGPRNVLVRTLLPVLGVPALWSLFAVFEYSRSWLYYRAATDKTFVEYITDRLVGYYATAINNSSLYHLSVSGRPHDPVFSFTALWDSPVISQLLGHGTFAGIEIRQWWASALELNANPEFNNAGTFLVVDADLGTAFAFLFWLGFGAFIGLSYVNMKRGHIEWMLTYLVSFIGILELLRIIYWVQGRFVPTLIGLIVFGFAIARARRFDQRVG</sequence>
<feature type="transmembrane region" description="Helical" evidence="1">
    <location>
        <begin position="366"/>
        <end position="385"/>
    </location>
</feature>
<feature type="transmembrane region" description="Helical" evidence="1">
    <location>
        <begin position="162"/>
        <end position="177"/>
    </location>
</feature>
<reference evidence="3" key="2">
    <citation type="submission" date="2015-01" db="EMBL/GenBank/DDBJ databases">
        <title>Draft genome sequence of potential hydrocarbon metabolising strain of Rhodococcus rhodochrous.</title>
        <authorList>
            <person name="Aggarwal R.K."/>
            <person name="Dawar C."/>
        </authorList>
    </citation>
    <scope>NUCLEOTIDE SEQUENCE [LARGE SCALE GENOMIC DNA]</scope>
    <source>
        <strain evidence="3">KG-21</strain>
    </source>
</reference>
<dbReference type="Proteomes" id="UP000037712">
    <property type="component" value="Unassembled WGS sequence"/>
</dbReference>
<feature type="transmembrane region" description="Helical" evidence="1">
    <location>
        <begin position="391"/>
        <end position="408"/>
    </location>
</feature>